<protein>
    <recommendedName>
        <fullName evidence="4">Lipoprotein</fullName>
    </recommendedName>
</protein>
<reference evidence="2 3" key="1">
    <citation type="submission" date="2022-01" db="EMBL/GenBank/DDBJ databases">
        <title>Whole genome-based taxonomy of the Shewanellaceae.</title>
        <authorList>
            <person name="Martin-Rodriguez A.J."/>
        </authorList>
    </citation>
    <scope>NUCLEOTIDE SEQUENCE [LARGE SCALE GENOMIC DNA]</scope>
    <source>
        <strain evidence="2 3">DSM 24955</strain>
    </source>
</reference>
<organism evidence="2 3">
    <name type="scientific">Shewanella electrodiphila</name>
    <dbReference type="NCBI Taxonomy" id="934143"/>
    <lineage>
        <taxon>Bacteria</taxon>
        <taxon>Pseudomonadati</taxon>
        <taxon>Pseudomonadota</taxon>
        <taxon>Gammaproteobacteria</taxon>
        <taxon>Alteromonadales</taxon>
        <taxon>Shewanellaceae</taxon>
        <taxon>Shewanella</taxon>
    </lineage>
</organism>
<evidence type="ECO:0000313" key="2">
    <source>
        <dbReference type="EMBL" id="MCL1043961.1"/>
    </source>
</evidence>
<sequence length="171" mass="19839">MKNIFICTILIFSSFSVCADVFTHWKESMGLYMTRGTALSGPNLFARASLYHLPPNNIYGKKAYTFIGFSLDKAQDLEQCKSDWNKDLLRVEKITVDDRTMDFTVHCSWLSKDKNYPMLNISYLSVGEENSNFLKDRFFKSNYVVFNGYIFSAKGFTKLFKQYSLDKQLTL</sequence>
<evidence type="ECO:0000313" key="3">
    <source>
        <dbReference type="Proteomes" id="UP001202134"/>
    </source>
</evidence>
<dbReference type="EMBL" id="JAKIKU010000001">
    <property type="protein sequence ID" value="MCL1043961.1"/>
    <property type="molecule type" value="Genomic_DNA"/>
</dbReference>
<keyword evidence="1" id="KW-0732">Signal</keyword>
<name>A0ABT0KK51_9GAMM</name>
<dbReference type="RefSeq" id="WP_248954497.1">
    <property type="nucleotide sequence ID" value="NZ_JAKIKU010000001.1"/>
</dbReference>
<gene>
    <name evidence="2" type="ORF">L2737_01255</name>
</gene>
<feature type="chain" id="PRO_5046702341" description="Lipoprotein" evidence="1">
    <location>
        <begin position="20"/>
        <end position="171"/>
    </location>
</feature>
<comment type="caution">
    <text evidence="2">The sequence shown here is derived from an EMBL/GenBank/DDBJ whole genome shotgun (WGS) entry which is preliminary data.</text>
</comment>
<dbReference type="Proteomes" id="UP001202134">
    <property type="component" value="Unassembled WGS sequence"/>
</dbReference>
<evidence type="ECO:0000256" key="1">
    <source>
        <dbReference type="SAM" id="SignalP"/>
    </source>
</evidence>
<evidence type="ECO:0008006" key="4">
    <source>
        <dbReference type="Google" id="ProtNLM"/>
    </source>
</evidence>
<accession>A0ABT0KK51</accession>
<proteinExistence type="predicted"/>
<feature type="signal peptide" evidence="1">
    <location>
        <begin position="1"/>
        <end position="19"/>
    </location>
</feature>
<keyword evidence="3" id="KW-1185">Reference proteome</keyword>